<accession>A0A1W0WIY1</accession>
<dbReference type="Proteomes" id="UP000192578">
    <property type="component" value="Unassembled WGS sequence"/>
</dbReference>
<evidence type="ECO:0000313" key="1">
    <source>
        <dbReference type="EMBL" id="OQV15181.1"/>
    </source>
</evidence>
<protein>
    <submittedName>
        <fullName evidence="1">Uncharacterized protein</fullName>
    </submittedName>
</protein>
<comment type="caution">
    <text evidence="1">The sequence shown here is derived from an EMBL/GenBank/DDBJ whole genome shotgun (WGS) entry which is preliminary data.</text>
</comment>
<evidence type="ECO:0000313" key="2">
    <source>
        <dbReference type="Proteomes" id="UP000192578"/>
    </source>
</evidence>
<name>A0A1W0WIY1_HYPEX</name>
<reference evidence="2" key="1">
    <citation type="submission" date="2017-01" db="EMBL/GenBank/DDBJ databases">
        <title>Comparative genomics of anhydrobiosis in the tardigrade Hypsibius dujardini.</title>
        <authorList>
            <person name="Yoshida Y."/>
            <person name="Koutsovoulos G."/>
            <person name="Laetsch D."/>
            <person name="Stevens L."/>
            <person name="Kumar S."/>
            <person name="Horikawa D."/>
            <person name="Ishino K."/>
            <person name="Komine S."/>
            <person name="Tomita M."/>
            <person name="Blaxter M."/>
            <person name="Arakawa K."/>
        </authorList>
    </citation>
    <scope>NUCLEOTIDE SEQUENCE [LARGE SCALE GENOMIC DNA]</scope>
    <source>
        <strain evidence="2">Z151</strain>
    </source>
</reference>
<gene>
    <name evidence="1" type="ORF">BV898_10566</name>
</gene>
<dbReference type="AlphaFoldDB" id="A0A1W0WIY1"/>
<keyword evidence="2" id="KW-1185">Reference proteome</keyword>
<dbReference type="EMBL" id="MTYJ01000092">
    <property type="protein sequence ID" value="OQV15181.1"/>
    <property type="molecule type" value="Genomic_DNA"/>
</dbReference>
<sequence>MRMPNLNHEGTRREYSDTCTCLDVFLTPRDRIPDDLLIRFGFLFVNCVYTKLPEPHAAVAMDIAGGIVKSISTSLLTRGTINMVEGVRSCFPDLNLPPPTVVSTRIPNLFGDQFPEQLLAIQHIINEKLQDIQDVILQEFRSKNWCEQYNTVLQAIYVVQKKYKAFESAPNGFTWNEFRNESQKFNPASQMDWLLTKITTTSVSWENLLEQLTTLCGTDFELYKQWDTAIRLAFSEAYRLRLTYLMHCAFSEANYIRNDPLSTNNTTREELEQTVL</sequence>
<proteinExistence type="predicted"/>
<organism evidence="1 2">
    <name type="scientific">Hypsibius exemplaris</name>
    <name type="common">Freshwater tardigrade</name>
    <dbReference type="NCBI Taxonomy" id="2072580"/>
    <lineage>
        <taxon>Eukaryota</taxon>
        <taxon>Metazoa</taxon>
        <taxon>Ecdysozoa</taxon>
        <taxon>Tardigrada</taxon>
        <taxon>Eutardigrada</taxon>
        <taxon>Parachela</taxon>
        <taxon>Hypsibioidea</taxon>
        <taxon>Hypsibiidae</taxon>
        <taxon>Hypsibius</taxon>
    </lineage>
</organism>